<evidence type="ECO:0000256" key="1">
    <source>
        <dbReference type="SAM" id="Phobius"/>
    </source>
</evidence>
<name>A0A917GJT3_9MICC</name>
<evidence type="ECO:0000313" key="3">
    <source>
        <dbReference type="Proteomes" id="UP000638848"/>
    </source>
</evidence>
<reference evidence="2" key="1">
    <citation type="journal article" date="2014" name="Int. J. Syst. Evol. Microbiol.">
        <title>Complete genome sequence of Corynebacterium casei LMG S-19264T (=DSM 44701T), isolated from a smear-ripened cheese.</title>
        <authorList>
            <consortium name="US DOE Joint Genome Institute (JGI-PGF)"/>
            <person name="Walter F."/>
            <person name="Albersmeier A."/>
            <person name="Kalinowski J."/>
            <person name="Ruckert C."/>
        </authorList>
    </citation>
    <scope>NUCLEOTIDE SEQUENCE</scope>
    <source>
        <strain evidence="2">CGMCC 1.12187</strain>
    </source>
</reference>
<evidence type="ECO:0000313" key="2">
    <source>
        <dbReference type="EMBL" id="GGG49038.1"/>
    </source>
</evidence>
<feature type="transmembrane region" description="Helical" evidence="1">
    <location>
        <begin position="80"/>
        <end position="99"/>
    </location>
</feature>
<feature type="transmembrane region" description="Helical" evidence="1">
    <location>
        <begin position="119"/>
        <end position="142"/>
    </location>
</feature>
<keyword evidence="1" id="KW-0472">Membrane</keyword>
<keyword evidence="3" id="KW-1185">Reference proteome</keyword>
<feature type="transmembrane region" description="Helical" evidence="1">
    <location>
        <begin position="5"/>
        <end position="26"/>
    </location>
</feature>
<comment type="caution">
    <text evidence="2">The sequence shown here is derived from an EMBL/GenBank/DDBJ whole genome shotgun (WGS) entry which is preliminary data.</text>
</comment>
<reference evidence="2" key="2">
    <citation type="submission" date="2020-09" db="EMBL/GenBank/DDBJ databases">
        <authorList>
            <person name="Sun Q."/>
            <person name="Zhou Y."/>
        </authorList>
    </citation>
    <scope>NUCLEOTIDE SEQUENCE</scope>
    <source>
        <strain evidence="2">CGMCC 1.12187</strain>
    </source>
</reference>
<sequence length="217" mass="21981">MDRVLLGCGVVAGPLFVGVFLLTGALRPAYDPLRHPVSLLALGPGGWVQSVNFCVSGLLYLAFAAGLWRTHGPWAATRAGIVLVAATAAGLVGAGIFPTDPVSGYPPGTPDRMTGRSGPAALLHDLSSAPVFLGLPVAMLLWARAFRRRGRQGWAVGSAGCAAAVLLAFVLAGAGFAQAPALVHLGGLFQRVSISVGMGWLTALGAGALRAARAGPP</sequence>
<proteinExistence type="predicted"/>
<dbReference type="Pfam" id="PF06197">
    <property type="entry name" value="DUF998"/>
    <property type="match status" value="1"/>
</dbReference>
<dbReference type="RefSeq" id="WP_188534728.1">
    <property type="nucleotide sequence ID" value="NZ_BMEQ01000003.1"/>
</dbReference>
<feature type="transmembrane region" description="Helical" evidence="1">
    <location>
        <begin position="188"/>
        <end position="209"/>
    </location>
</feature>
<organism evidence="2 3">
    <name type="scientific">Kocuria dechangensis</name>
    <dbReference type="NCBI Taxonomy" id="1176249"/>
    <lineage>
        <taxon>Bacteria</taxon>
        <taxon>Bacillati</taxon>
        <taxon>Actinomycetota</taxon>
        <taxon>Actinomycetes</taxon>
        <taxon>Micrococcales</taxon>
        <taxon>Micrococcaceae</taxon>
        <taxon>Kocuria</taxon>
    </lineage>
</organism>
<feature type="transmembrane region" description="Helical" evidence="1">
    <location>
        <begin position="46"/>
        <end position="68"/>
    </location>
</feature>
<keyword evidence="1" id="KW-1133">Transmembrane helix</keyword>
<dbReference type="EMBL" id="BMEQ01000003">
    <property type="protein sequence ID" value="GGG49038.1"/>
    <property type="molecule type" value="Genomic_DNA"/>
</dbReference>
<dbReference type="AlphaFoldDB" id="A0A917GJT3"/>
<evidence type="ECO:0008006" key="4">
    <source>
        <dbReference type="Google" id="ProtNLM"/>
    </source>
</evidence>
<feature type="transmembrane region" description="Helical" evidence="1">
    <location>
        <begin position="154"/>
        <end position="176"/>
    </location>
</feature>
<accession>A0A917GJT3</accession>
<gene>
    <name evidence="2" type="ORF">GCM10011374_09300</name>
</gene>
<dbReference type="InterPro" id="IPR009339">
    <property type="entry name" value="DUF998"/>
</dbReference>
<protein>
    <recommendedName>
        <fullName evidence="4">DUF998 domain-containing protein</fullName>
    </recommendedName>
</protein>
<dbReference type="Proteomes" id="UP000638848">
    <property type="component" value="Unassembled WGS sequence"/>
</dbReference>
<keyword evidence="1" id="KW-0812">Transmembrane</keyword>